<evidence type="ECO:0000313" key="2">
    <source>
        <dbReference type="EMBL" id="TFU44748.1"/>
    </source>
</evidence>
<name>A0A7J0A1T6_9BACE</name>
<sequence length="333" mass="38250">MYKNIIIIASIVVFIFCSCSSNRTDVQRLSLKSQVLNDEIFTMMPGDLLLTDDYLVWSDPFARDCFLHVHSALTGEELGVMGKVGEGPKEFITPMTNRYCVDNKLFAIDANGKTVGYLSIDSLINGQEPFCELSDKEKEMKMEKVDKDLYIKYTENGSENYFRTIINGQESSWGVYPIPEIKEHIGIYESYDPIEGLFLISSFKFPYLALYKKENSTFVLQWERKVNKEKNYTIADDRVIFDRKIVGAYDVCMSKDYIITLERDREKEPVDESTVGRNISKCPHTLFLYDYNGNLLKIVDIGMPAIRIVANRKSNTLYAIGVDPDYVLAKYEL</sequence>
<dbReference type="RefSeq" id="WP_135039440.1">
    <property type="nucleotide sequence ID" value="NZ_BLLS01000036.1"/>
</dbReference>
<dbReference type="AlphaFoldDB" id="A0A7J0A1T6"/>
<evidence type="ECO:0000313" key="3">
    <source>
        <dbReference type="Proteomes" id="UP000298073"/>
    </source>
</evidence>
<accession>A0A7J0A1T6</accession>
<dbReference type="EMBL" id="SPPV01000101">
    <property type="protein sequence ID" value="TFU44748.1"/>
    <property type="molecule type" value="Genomic_DNA"/>
</dbReference>
<dbReference type="PROSITE" id="PS51257">
    <property type="entry name" value="PROKAR_LIPOPROTEIN"/>
    <property type="match status" value="1"/>
</dbReference>
<dbReference type="Proteomes" id="UP000491181">
    <property type="component" value="Unassembled WGS sequence"/>
</dbReference>
<comment type="caution">
    <text evidence="1">The sequence shown here is derived from an EMBL/GenBank/DDBJ whole genome shotgun (WGS) entry which is preliminary data.</text>
</comment>
<gene>
    <name evidence="2" type="ORF">E4T97_21365</name>
    <name evidence="1" type="ORF">IMSAGC001_01732</name>
</gene>
<reference evidence="2 3" key="1">
    <citation type="submission" date="2019-03" db="EMBL/GenBank/DDBJ databases">
        <title>Diversity of the mouse oral microbiome.</title>
        <authorList>
            <person name="Joseph S."/>
            <person name="Aduse-Opoku J."/>
            <person name="Curtis M."/>
            <person name="Wade W."/>
            <person name="Hashim A."/>
        </authorList>
    </citation>
    <scope>NUCLEOTIDE SEQUENCE [LARGE SCALE GENOMIC DNA]</scope>
    <source>
        <strain evidence="2 3">P2318</strain>
    </source>
</reference>
<protein>
    <recommendedName>
        <fullName evidence="5">6-bladed beta-propeller</fullName>
    </recommendedName>
</protein>
<organism evidence="1 4">
    <name type="scientific">Bacteroides acidifaciens</name>
    <dbReference type="NCBI Taxonomy" id="85831"/>
    <lineage>
        <taxon>Bacteria</taxon>
        <taxon>Pseudomonadati</taxon>
        <taxon>Bacteroidota</taxon>
        <taxon>Bacteroidia</taxon>
        <taxon>Bacteroidales</taxon>
        <taxon>Bacteroidaceae</taxon>
        <taxon>Bacteroides</taxon>
    </lineage>
</organism>
<reference evidence="1 4" key="2">
    <citation type="journal article" date="2020" name="Microbiome">
        <title>Single-cell genomics of uncultured bacteria reveals dietary fiber responders in the mouse gut microbiota.</title>
        <authorList>
            <person name="Chijiiwa R."/>
            <person name="Hosokawa M."/>
            <person name="Kogawa M."/>
            <person name="Nishikawa Y."/>
            <person name="Ide K."/>
            <person name="Sakanashi C."/>
            <person name="Takahashi K."/>
            <person name="Takeyama H."/>
        </authorList>
    </citation>
    <scope>NUCLEOTIDE SEQUENCE [LARGE SCALE GENOMIC DNA]</scope>
    <source>
        <strain evidence="1">IMSAGC_001</strain>
    </source>
</reference>
<evidence type="ECO:0000313" key="4">
    <source>
        <dbReference type="Proteomes" id="UP000491181"/>
    </source>
</evidence>
<evidence type="ECO:0000313" key="1">
    <source>
        <dbReference type="EMBL" id="GFH86324.1"/>
    </source>
</evidence>
<dbReference type="EMBL" id="BLLS01000036">
    <property type="protein sequence ID" value="GFH86324.1"/>
    <property type="molecule type" value="Genomic_DNA"/>
</dbReference>
<proteinExistence type="predicted"/>
<dbReference type="OrthoDB" id="1040560at2"/>
<evidence type="ECO:0008006" key="5">
    <source>
        <dbReference type="Google" id="ProtNLM"/>
    </source>
</evidence>
<dbReference type="Proteomes" id="UP000298073">
    <property type="component" value="Unassembled WGS sequence"/>
</dbReference>